<comment type="caution">
    <text evidence="1">The sequence shown here is derived from an EMBL/GenBank/DDBJ whole genome shotgun (WGS) entry which is preliminary data.</text>
</comment>
<dbReference type="Proteomes" id="UP000886744">
    <property type="component" value="Unassembled WGS sequence"/>
</dbReference>
<gene>
    <name evidence="1" type="ORF">IAC94_00155</name>
</gene>
<evidence type="ECO:0000313" key="1">
    <source>
        <dbReference type="EMBL" id="HIR61923.1"/>
    </source>
</evidence>
<evidence type="ECO:0000313" key="2">
    <source>
        <dbReference type="Proteomes" id="UP000886744"/>
    </source>
</evidence>
<dbReference type="EMBL" id="DVHI01000005">
    <property type="protein sequence ID" value="HIR61923.1"/>
    <property type="molecule type" value="Genomic_DNA"/>
</dbReference>
<feature type="non-terminal residue" evidence="1">
    <location>
        <position position="1"/>
    </location>
</feature>
<sequence length="608" mass="65915">TSNYAWTGEVVVSNPWGDEDSLFHENPWITVEPLSGEAGDTVEVNISVVKNTSDSVLYQREVIIYFRSEHQVYAATTVHQLGGVLKPNADTGPKPVTVAEFLAAEETNQWYRLSGKVVDLYNTEYGNFDIVDETGSVLCYGLNLNATAGDKTFSQIGIGEGDYVTLIGRRSSYNGEPQVGDAYYAPIKVTVAEFLAAEIDEDGQLYEITGTMKGLSNETYGNFDITDETGSVYVYGLTSTPILGQSNDKSFSQTGYAEGDKLTIVGTRGDYNGKAEVMGPAYPVRLKTGGSEPEPEPEPQPKLTKATVAEVLAAEVSDDVWYELTGTITEIQDAEYGNIVIEDETGSILVYGLTKEWNGGSNDKSFSEIEGLTAGDIVTLGGTRDEYGGEPQIGGTAFYISHVDGEAPEVDIKVATIEEFLAAEESDQWYRLSGKITNLQDSPYGNFDLVDADNNSVYVYGLKVTSDAGNQTFAETGLQEGDNVTLIGRRSSHNNTPQVGSAYYAAKKVTLAEFVAAEVDDNQLYELTGTIFDLYNTEYGNFHFVEGDVDVTIYGMTAFPIIGEKNDKSFSTLGYAEGDVVTLVGTRDEYNGKIQVGGPSYAVRAKAE</sequence>
<proteinExistence type="predicted"/>
<protein>
    <submittedName>
        <fullName evidence="1">Uncharacterized protein</fullName>
    </submittedName>
</protein>
<reference evidence="1" key="1">
    <citation type="submission" date="2020-10" db="EMBL/GenBank/DDBJ databases">
        <authorList>
            <person name="Gilroy R."/>
        </authorList>
    </citation>
    <scope>NUCLEOTIDE SEQUENCE</scope>
    <source>
        <strain evidence="1">ChiHjej13B12-12457</strain>
    </source>
</reference>
<organism evidence="1 2">
    <name type="scientific">Candidatus Coprenecus avistercoris</name>
    <dbReference type="NCBI Taxonomy" id="2840730"/>
    <lineage>
        <taxon>Bacteria</taxon>
        <taxon>Pseudomonadati</taxon>
        <taxon>Bacteroidota</taxon>
        <taxon>Bacteroidia</taxon>
        <taxon>Bacteroidales</taxon>
        <taxon>Rikenellaceae</taxon>
        <taxon>Rikenellaceae incertae sedis</taxon>
        <taxon>Candidatus Coprenecus</taxon>
    </lineage>
</organism>
<dbReference type="AlphaFoldDB" id="A0A9D1DZP2"/>
<name>A0A9D1DZP2_9BACT</name>
<accession>A0A9D1DZP2</accession>
<reference evidence="1" key="2">
    <citation type="journal article" date="2021" name="PeerJ">
        <title>Extensive microbial diversity within the chicken gut microbiome revealed by metagenomics and culture.</title>
        <authorList>
            <person name="Gilroy R."/>
            <person name="Ravi A."/>
            <person name="Getino M."/>
            <person name="Pursley I."/>
            <person name="Horton D.L."/>
            <person name="Alikhan N.F."/>
            <person name="Baker D."/>
            <person name="Gharbi K."/>
            <person name="Hall N."/>
            <person name="Watson M."/>
            <person name="Adriaenssens E.M."/>
            <person name="Foster-Nyarko E."/>
            <person name="Jarju S."/>
            <person name="Secka A."/>
            <person name="Antonio M."/>
            <person name="Oren A."/>
            <person name="Chaudhuri R.R."/>
            <person name="La Ragione R."/>
            <person name="Hildebrand F."/>
            <person name="Pallen M.J."/>
        </authorList>
    </citation>
    <scope>NUCLEOTIDE SEQUENCE</scope>
    <source>
        <strain evidence="1">ChiHjej13B12-12457</strain>
    </source>
</reference>